<evidence type="ECO:0000256" key="6">
    <source>
        <dbReference type="ARBA" id="ARBA00047473"/>
    </source>
</evidence>
<dbReference type="GO" id="GO:0051287">
    <property type="term" value="F:NAD binding"/>
    <property type="evidence" value="ECO:0007669"/>
    <property type="project" value="InterPro"/>
</dbReference>
<dbReference type="AlphaFoldDB" id="A0A927BXE0"/>
<reference evidence="11" key="1">
    <citation type="submission" date="2020-09" db="EMBL/GenBank/DDBJ databases">
        <title>A novel bacterium of genus Paenibacillus, isolated from South China Sea.</title>
        <authorList>
            <person name="Huang H."/>
            <person name="Mo K."/>
            <person name="Hu Y."/>
        </authorList>
    </citation>
    <scope>NUCLEOTIDE SEQUENCE</scope>
    <source>
        <strain evidence="11">IB182496</strain>
    </source>
</reference>
<gene>
    <name evidence="11" type="ORF">IDH44_26000</name>
</gene>
<feature type="binding site" evidence="9">
    <location>
        <position position="35"/>
    </location>
    <ligand>
        <name>NAD(+)</name>
        <dbReference type="ChEBI" id="CHEBI:57540"/>
    </ligand>
</feature>
<feature type="binding site" evidence="9">
    <location>
        <position position="344"/>
    </location>
    <ligand>
        <name>NAD(+)</name>
        <dbReference type="ChEBI" id="CHEBI:57540"/>
    </ligand>
</feature>
<dbReference type="Pfam" id="PF00984">
    <property type="entry name" value="UDPG_MGDP_dh"/>
    <property type="match status" value="1"/>
</dbReference>
<dbReference type="InterPro" id="IPR036220">
    <property type="entry name" value="UDP-Glc/GDP-Man_DH_C_sf"/>
</dbReference>
<dbReference type="InterPro" id="IPR014026">
    <property type="entry name" value="UDP-Glc/GDP-Man_DH_dimer"/>
</dbReference>
<dbReference type="EC" id="1.1.1.22" evidence="3"/>
<dbReference type="Pfam" id="PF03721">
    <property type="entry name" value="UDPG_MGDP_dh_N"/>
    <property type="match status" value="1"/>
</dbReference>
<keyword evidence="4" id="KW-0560">Oxidoreductase</keyword>
<feature type="binding site" evidence="8">
    <location>
        <position position="221"/>
    </location>
    <ligand>
        <name>substrate</name>
    </ligand>
</feature>
<dbReference type="SUPFAM" id="SSF52413">
    <property type="entry name" value="UDP-glucose/GDP-mannose dehydrogenase C-terminal domain"/>
    <property type="match status" value="1"/>
</dbReference>
<comment type="pathway">
    <text evidence="1">Nucleotide-sugar biosynthesis; UDP-alpha-D-glucuronate biosynthesis; UDP-alpha-D-glucuronate from UDP-alpha-D-glucose: step 1/1.</text>
</comment>
<dbReference type="SUPFAM" id="SSF51735">
    <property type="entry name" value="NAD(P)-binding Rossmann-fold domains"/>
    <property type="match status" value="1"/>
</dbReference>
<feature type="domain" description="UDP-glucose/GDP-mannose dehydrogenase C-terminal" evidence="10">
    <location>
        <begin position="330"/>
        <end position="393"/>
    </location>
</feature>
<comment type="similarity">
    <text evidence="2">Belongs to the UDP-glucose/GDP-mannose dehydrogenase family.</text>
</comment>
<comment type="caution">
    <text evidence="11">The sequence shown here is derived from an EMBL/GenBank/DDBJ whole genome shotgun (WGS) entry which is preliminary data.</text>
</comment>
<feature type="binding site" evidence="8">
    <location>
        <position position="337"/>
    </location>
    <ligand>
        <name>substrate</name>
    </ligand>
</feature>
<dbReference type="GO" id="GO:0000271">
    <property type="term" value="P:polysaccharide biosynthetic process"/>
    <property type="evidence" value="ECO:0007669"/>
    <property type="project" value="InterPro"/>
</dbReference>
<evidence type="ECO:0000256" key="5">
    <source>
        <dbReference type="ARBA" id="ARBA00023027"/>
    </source>
</evidence>
<organism evidence="11 12">
    <name type="scientific">Paenibacillus sabuli</name>
    <dbReference type="NCBI Taxonomy" id="2772509"/>
    <lineage>
        <taxon>Bacteria</taxon>
        <taxon>Bacillati</taxon>
        <taxon>Bacillota</taxon>
        <taxon>Bacilli</taxon>
        <taxon>Bacillales</taxon>
        <taxon>Paenibacillaceae</taxon>
        <taxon>Paenibacillus</taxon>
    </lineage>
</organism>
<dbReference type="InterPro" id="IPR036291">
    <property type="entry name" value="NAD(P)-bd_dom_sf"/>
</dbReference>
<dbReference type="Gene3D" id="1.20.5.100">
    <property type="entry name" value="Cytochrome c1, transmembrane anchor, C-terminal"/>
    <property type="match status" value="1"/>
</dbReference>
<dbReference type="InterPro" id="IPR014027">
    <property type="entry name" value="UDP-Glc/GDP-Man_DH_C"/>
</dbReference>
<evidence type="ECO:0000313" key="12">
    <source>
        <dbReference type="Proteomes" id="UP000621560"/>
    </source>
</evidence>
<evidence type="ECO:0000259" key="10">
    <source>
        <dbReference type="SMART" id="SM00984"/>
    </source>
</evidence>
<dbReference type="RefSeq" id="WP_190921733.1">
    <property type="nucleotide sequence ID" value="NZ_JACXIZ010000084.1"/>
</dbReference>
<accession>A0A927BXE0</accession>
<dbReference type="Proteomes" id="UP000621560">
    <property type="component" value="Unassembled WGS sequence"/>
</dbReference>
<evidence type="ECO:0000256" key="9">
    <source>
        <dbReference type="PIRSR" id="PIRSR500134-3"/>
    </source>
</evidence>
<dbReference type="InterPro" id="IPR017476">
    <property type="entry name" value="UDP-Glc/GDP-Man"/>
</dbReference>
<dbReference type="SUPFAM" id="SSF48179">
    <property type="entry name" value="6-phosphogluconate dehydrogenase C-terminal domain-like"/>
    <property type="match status" value="1"/>
</dbReference>
<feature type="binding site" evidence="9">
    <location>
        <position position="122"/>
    </location>
    <ligand>
        <name>NAD(+)</name>
        <dbReference type="ChEBI" id="CHEBI:57540"/>
    </ligand>
</feature>
<feature type="binding site" evidence="8">
    <location>
        <position position="274"/>
    </location>
    <ligand>
        <name>substrate</name>
    </ligand>
</feature>
<feature type="binding site" evidence="8">
    <location>
        <begin position="266"/>
        <end position="270"/>
    </location>
    <ligand>
        <name>substrate</name>
    </ligand>
</feature>
<evidence type="ECO:0000256" key="8">
    <source>
        <dbReference type="PIRSR" id="PIRSR500134-2"/>
    </source>
</evidence>
<evidence type="ECO:0000256" key="4">
    <source>
        <dbReference type="ARBA" id="ARBA00023002"/>
    </source>
</evidence>
<keyword evidence="12" id="KW-1185">Reference proteome</keyword>
<dbReference type="GO" id="GO:0003979">
    <property type="term" value="F:UDP-glucose 6-dehydrogenase activity"/>
    <property type="evidence" value="ECO:0007669"/>
    <property type="project" value="UniProtKB-EC"/>
</dbReference>
<dbReference type="PIRSF" id="PIRSF000124">
    <property type="entry name" value="UDPglc_GDPman_dh"/>
    <property type="match status" value="1"/>
</dbReference>
<dbReference type="InterPro" id="IPR008927">
    <property type="entry name" value="6-PGluconate_DH-like_C_sf"/>
</dbReference>
<dbReference type="PIRSF" id="PIRSF500134">
    <property type="entry name" value="UDPglc_DH_bac"/>
    <property type="match status" value="1"/>
</dbReference>
<dbReference type="SMART" id="SM00984">
    <property type="entry name" value="UDPG_MGDP_dh_C"/>
    <property type="match status" value="1"/>
</dbReference>
<name>A0A927BXE0_9BACL</name>
<feature type="non-terminal residue" evidence="11">
    <location>
        <position position="393"/>
    </location>
</feature>
<dbReference type="Pfam" id="PF03720">
    <property type="entry name" value="UDPG_MGDP_dh_C"/>
    <property type="match status" value="1"/>
</dbReference>
<evidence type="ECO:0000256" key="3">
    <source>
        <dbReference type="ARBA" id="ARBA00012954"/>
    </source>
</evidence>
<dbReference type="InterPro" id="IPR028357">
    <property type="entry name" value="UDPglc_DH_bac"/>
</dbReference>
<feature type="binding site" evidence="9">
    <location>
        <position position="84"/>
    </location>
    <ligand>
        <name>NAD(+)</name>
        <dbReference type="ChEBI" id="CHEBI:57540"/>
    </ligand>
</feature>
<protein>
    <recommendedName>
        <fullName evidence="3">UDP-glucose 6-dehydrogenase</fullName>
        <ecNumber evidence="3">1.1.1.22</ecNumber>
    </recommendedName>
</protein>
<dbReference type="PANTHER" id="PTHR43750:SF3">
    <property type="entry name" value="UDP-GLUCOSE 6-DEHYDROGENASE TUAD"/>
    <property type="match status" value="1"/>
</dbReference>
<evidence type="ECO:0000256" key="2">
    <source>
        <dbReference type="ARBA" id="ARBA00006601"/>
    </source>
</evidence>
<sequence length="393" mass="40974">MNVVVVGSGYVGLTSGVALAYIGHRVVCVDQDEAKVELLRAGRLPIHEPGLEELLGQVGARLRFTCALEEAMRGAELIMLAVGTPASADGSPDLTHLHAAAAEVLGHLAASGQAAVLINKSTAPVGTADRIREMARRLGVAGRVAVGTNPEFLRQGHALQDTLYPERLVAGGDAQAVAMMRTLYAPLLEQRFTPPAHLPRPAQRGEVPLLTADARSAELAKYAANAFLAMKISFINEIANVCDRVGADVQTVAGIIGADRRIGGAFLQAGIGYGGSCFPKDTRALRSIADTSGYDFKLLSAVIEVNNAQKFRLVELLHRRLGSLQGKPVAVLGLTFKPGTDDLREAPSLPVIAALAAAGAQVTAHDPVAAAKAAPLLPPGVRLAESAEAALRG</sequence>
<dbReference type="NCBIfam" id="TIGR03026">
    <property type="entry name" value="NDP-sugDHase"/>
    <property type="match status" value="1"/>
</dbReference>
<dbReference type="InterPro" id="IPR001732">
    <property type="entry name" value="UDP-Glc/GDP-Man_DH_N"/>
</dbReference>
<dbReference type="EMBL" id="JACXIZ010000084">
    <property type="protein sequence ID" value="MBD2848638.1"/>
    <property type="molecule type" value="Genomic_DNA"/>
</dbReference>
<proteinExistence type="inferred from homology"/>
<dbReference type="PANTHER" id="PTHR43750">
    <property type="entry name" value="UDP-GLUCOSE 6-DEHYDROGENASE TUAD"/>
    <property type="match status" value="1"/>
</dbReference>
<evidence type="ECO:0000256" key="1">
    <source>
        <dbReference type="ARBA" id="ARBA00004701"/>
    </source>
</evidence>
<dbReference type="Gene3D" id="3.40.50.720">
    <property type="entry name" value="NAD(P)-binding Rossmann-like Domain"/>
    <property type="match status" value="2"/>
</dbReference>
<evidence type="ECO:0000313" key="11">
    <source>
        <dbReference type="EMBL" id="MBD2848638.1"/>
    </source>
</evidence>
<evidence type="ECO:0000256" key="7">
    <source>
        <dbReference type="PIRSR" id="PIRSR500134-1"/>
    </source>
</evidence>
<feature type="binding site" evidence="9">
    <location>
        <position position="30"/>
    </location>
    <ligand>
        <name>NAD(+)</name>
        <dbReference type="ChEBI" id="CHEBI:57540"/>
    </ligand>
</feature>
<comment type="catalytic activity">
    <reaction evidence="6">
        <text>UDP-alpha-D-glucose + 2 NAD(+) + H2O = UDP-alpha-D-glucuronate + 2 NADH + 3 H(+)</text>
        <dbReference type="Rhea" id="RHEA:23596"/>
        <dbReference type="ChEBI" id="CHEBI:15377"/>
        <dbReference type="ChEBI" id="CHEBI:15378"/>
        <dbReference type="ChEBI" id="CHEBI:57540"/>
        <dbReference type="ChEBI" id="CHEBI:57945"/>
        <dbReference type="ChEBI" id="CHEBI:58052"/>
        <dbReference type="ChEBI" id="CHEBI:58885"/>
        <dbReference type="EC" id="1.1.1.22"/>
    </reaction>
</comment>
<feature type="binding site" evidence="9">
    <location>
        <position position="280"/>
    </location>
    <ligand>
        <name>NAD(+)</name>
        <dbReference type="ChEBI" id="CHEBI:57540"/>
    </ligand>
</feature>
<keyword evidence="5 9" id="KW-0520">NAD</keyword>
<feature type="active site" description="Nucleophile" evidence="7">
    <location>
        <position position="277"/>
    </location>
</feature>